<evidence type="ECO:0000313" key="3">
    <source>
        <dbReference type="Proteomes" id="UP000076962"/>
    </source>
</evidence>
<accession>A0A176S5P1</accession>
<dbReference type="Proteomes" id="UP000076962">
    <property type="component" value="Unassembled WGS sequence"/>
</dbReference>
<dbReference type="InterPro" id="IPR013783">
    <property type="entry name" value="Ig-like_fold"/>
</dbReference>
<keyword evidence="3" id="KW-1185">Reference proteome</keyword>
<dbReference type="InterPro" id="IPR054169">
    <property type="entry name" value="GlgB_N"/>
</dbReference>
<proteinExistence type="predicted"/>
<feature type="domain" description="1,4-alpha-glucan branching enzyme GlgB N-terminal" evidence="1">
    <location>
        <begin position="14"/>
        <end position="100"/>
    </location>
</feature>
<feature type="non-terminal residue" evidence="2">
    <location>
        <position position="118"/>
    </location>
</feature>
<comment type="caution">
    <text evidence="2">The sequence shown here is derived from an EMBL/GenBank/DDBJ whole genome shotgun (WGS) entry which is preliminary data.</text>
</comment>
<evidence type="ECO:0000313" key="2">
    <source>
        <dbReference type="EMBL" id="OAD23393.1"/>
    </source>
</evidence>
<protein>
    <submittedName>
        <fullName evidence="2">1,4-alpha-glucan branching enzyme</fullName>
    </submittedName>
</protein>
<dbReference type="AlphaFoldDB" id="A0A176S5P1"/>
<dbReference type="SUPFAM" id="SSF81296">
    <property type="entry name" value="E set domains"/>
    <property type="match status" value="1"/>
</dbReference>
<dbReference type="EMBL" id="LUTY01000396">
    <property type="protein sequence ID" value="OAD23393.1"/>
    <property type="molecule type" value="Genomic_DNA"/>
</dbReference>
<reference evidence="2 3" key="1">
    <citation type="submission" date="2016-05" db="EMBL/GenBank/DDBJ databases">
        <title>Single-cell genome of chain-forming Candidatus Thiomargarita nelsonii and comparison to other large sulfur-oxidizing bacteria.</title>
        <authorList>
            <person name="Winkel M."/>
            <person name="Salman V."/>
            <person name="Woyke T."/>
            <person name="Schulz-Vogt H."/>
            <person name="Richter M."/>
            <person name="Flood B."/>
            <person name="Bailey J."/>
            <person name="Amann R."/>
            <person name="Mussmann M."/>
        </authorList>
    </citation>
    <scope>NUCLEOTIDE SEQUENCE [LARGE SCALE GENOMIC DNA]</scope>
    <source>
        <strain evidence="2 3">THI036</strain>
    </source>
</reference>
<evidence type="ECO:0000259" key="1">
    <source>
        <dbReference type="Pfam" id="PF22019"/>
    </source>
</evidence>
<dbReference type="InterPro" id="IPR014756">
    <property type="entry name" value="Ig_E-set"/>
</dbReference>
<sequence length="118" mass="13905">MKIPKLMTSKKLDTELQKIVEARHHEPFSVLGKHTVRGQTVIRVYIPYAEQVTIAEGNLSMQRIEGTDLFEWQGKHKIPDRYRLIWRDKEHREHITHDPYCFPPQLSVVGRYATIVDI</sequence>
<dbReference type="Pfam" id="PF22019">
    <property type="entry name" value="GlgB_N"/>
    <property type="match status" value="1"/>
</dbReference>
<name>A0A176S5P1_9GAMM</name>
<dbReference type="Gene3D" id="2.60.40.10">
    <property type="entry name" value="Immunoglobulins"/>
    <property type="match status" value="1"/>
</dbReference>
<organism evidence="2 3">
    <name type="scientific">Candidatus Thiomargarita nelsonii</name>
    <dbReference type="NCBI Taxonomy" id="1003181"/>
    <lineage>
        <taxon>Bacteria</taxon>
        <taxon>Pseudomonadati</taxon>
        <taxon>Pseudomonadota</taxon>
        <taxon>Gammaproteobacteria</taxon>
        <taxon>Thiotrichales</taxon>
        <taxon>Thiotrichaceae</taxon>
        <taxon>Thiomargarita</taxon>
    </lineage>
</organism>
<gene>
    <name evidence="2" type="ORF">THIOM_000780</name>
</gene>